<proteinExistence type="predicted"/>
<dbReference type="HOGENOM" id="CLU_2935682_0_0_9"/>
<organism evidence="2 3">
    <name type="scientific">Levilactobacillus brevis ATCC 14869 = DSM 20054</name>
    <dbReference type="NCBI Taxonomy" id="649758"/>
    <lineage>
        <taxon>Bacteria</taxon>
        <taxon>Bacillati</taxon>
        <taxon>Bacillota</taxon>
        <taxon>Bacilli</taxon>
        <taxon>Lactobacillales</taxon>
        <taxon>Lactobacillaceae</taxon>
        <taxon>Levilactobacillus</taxon>
    </lineage>
</organism>
<dbReference type="AlphaFoldDB" id="U2P393"/>
<sequence>MIECSQHQKTNKKSFKRSSDLSEGSENWRLVQAMQGKLNEIRKVFLRGISTLLGIKVQRT</sequence>
<dbReference type="EMBL" id="AWVK01000025">
    <property type="protein sequence ID" value="ERK44920.1"/>
    <property type="molecule type" value="Genomic_DNA"/>
</dbReference>
<dbReference type="Proteomes" id="UP000016644">
    <property type="component" value="Unassembled WGS sequence"/>
</dbReference>
<reference evidence="2 3" key="1">
    <citation type="submission" date="2013-06" db="EMBL/GenBank/DDBJ databases">
        <authorList>
            <person name="Weinstock G."/>
            <person name="Sodergren E."/>
            <person name="Lobos E.A."/>
            <person name="Fulton L."/>
            <person name="Fulton R."/>
            <person name="Courtney L."/>
            <person name="Fronick C."/>
            <person name="O'Laughlin M."/>
            <person name="Godfrey J."/>
            <person name="Wilson R.M."/>
            <person name="Miner T."/>
            <person name="Farmer C."/>
            <person name="Delehaunty K."/>
            <person name="Cordes M."/>
            <person name="Minx P."/>
            <person name="Tomlinson C."/>
            <person name="Chen J."/>
            <person name="Wollam A."/>
            <person name="Pepin K.H."/>
            <person name="Bhonagiri V."/>
            <person name="Zhang X."/>
            <person name="Warren W."/>
            <person name="Mitreva M."/>
            <person name="Mardis E.R."/>
            <person name="Wilson R.K."/>
        </authorList>
    </citation>
    <scope>NUCLEOTIDE SEQUENCE [LARGE SCALE GENOMIC DNA]</scope>
    <source>
        <strain evidence="2 3">ATCC 14869</strain>
    </source>
</reference>
<feature type="region of interest" description="Disordered" evidence="1">
    <location>
        <begin position="1"/>
        <end position="24"/>
    </location>
</feature>
<name>U2P393_LEVBR</name>
<comment type="caution">
    <text evidence="2">The sequence shown here is derived from an EMBL/GenBank/DDBJ whole genome shotgun (WGS) entry which is preliminary data.</text>
</comment>
<evidence type="ECO:0000313" key="3">
    <source>
        <dbReference type="Proteomes" id="UP000016644"/>
    </source>
</evidence>
<accession>U2P393</accession>
<gene>
    <name evidence="2" type="ORF">HMPREF0495_00587</name>
</gene>
<evidence type="ECO:0000313" key="2">
    <source>
        <dbReference type="EMBL" id="ERK44920.1"/>
    </source>
</evidence>
<protein>
    <submittedName>
        <fullName evidence="2">Uncharacterized protein</fullName>
    </submittedName>
</protein>
<evidence type="ECO:0000256" key="1">
    <source>
        <dbReference type="SAM" id="MobiDB-lite"/>
    </source>
</evidence>